<feature type="transmembrane region" description="Helical" evidence="1">
    <location>
        <begin position="7"/>
        <end position="24"/>
    </location>
</feature>
<evidence type="ECO:0000313" key="3">
    <source>
        <dbReference type="Proteomes" id="UP000297014"/>
    </source>
</evidence>
<sequence>MKTFIKTLLIIVCLTPAAFLFHFYEYNQHINGEEAPFLLLGILLFIVVTGVLSIKRKVRYMLLINIGSVGLSLILANLFIPNDTSWFKPFERDIVILLTGLFIFICQLVIHLILLGTKKLTKPL</sequence>
<keyword evidence="1" id="KW-0472">Membrane</keyword>
<keyword evidence="1" id="KW-1133">Transmembrane helix</keyword>
<keyword evidence="1" id="KW-0812">Transmembrane</keyword>
<comment type="caution">
    <text evidence="2">The sequence shown here is derived from an EMBL/GenBank/DDBJ whole genome shotgun (WGS) entry which is preliminary data.</text>
</comment>
<dbReference type="OrthoDB" id="2912488at2"/>
<feature type="transmembrane region" description="Helical" evidence="1">
    <location>
        <begin position="94"/>
        <end position="115"/>
    </location>
</feature>
<gene>
    <name evidence="2" type="ORF">AJ85_07085</name>
</gene>
<dbReference type="EMBL" id="JALP01000092">
    <property type="protein sequence ID" value="THG91085.1"/>
    <property type="molecule type" value="Genomic_DNA"/>
</dbReference>
<organism evidence="2 3">
    <name type="scientific">Alkalihalobacillus alcalophilus ATCC 27647 = CGMCC 1.3604</name>
    <dbReference type="NCBI Taxonomy" id="1218173"/>
    <lineage>
        <taxon>Bacteria</taxon>
        <taxon>Bacillati</taxon>
        <taxon>Bacillota</taxon>
        <taxon>Bacilli</taxon>
        <taxon>Bacillales</taxon>
        <taxon>Bacillaceae</taxon>
        <taxon>Alkalihalobacillus</taxon>
    </lineage>
</organism>
<dbReference type="Proteomes" id="UP000297014">
    <property type="component" value="Unassembled WGS sequence"/>
</dbReference>
<proteinExistence type="predicted"/>
<evidence type="ECO:0000256" key="1">
    <source>
        <dbReference type="SAM" id="Phobius"/>
    </source>
</evidence>
<name>A0A4S4K0G7_ALKAL</name>
<reference evidence="2 3" key="1">
    <citation type="submission" date="2014-01" db="EMBL/GenBank/DDBJ databases">
        <title>Draft genome sequencing of Bacillus alcalophilus CGMCC 1.3604.</title>
        <authorList>
            <person name="Yang J."/>
            <person name="Diao L."/>
            <person name="Yang S."/>
        </authorList>
    </citation>
    <scope>NUCLEOTIDE SEQUENCE [LARGE SCALE GENOMIC DNA]</scope>
    <source>
        <strain evidence="2 3">CGMCC 1.3604</strain>
    </source>
</reference>
<feature type="transmembrane region" description="Helical" evidence="1">
    <location>
        <begin position="36"/>
        <end position="54"/>
    </location>
</feature>
<accession>A0A4S4K0G7</accession>
<evidence type="ECO:0000313" key="2">
    <source>
        <dbReference type="EMBL" id="THG91085.1"/>
    </source>
</evidence>
<dbReference type="AlphaFoldDB" id="A0A4S4K0G7"/>
<feature type="transmembrane region" description="Helical" evidence="1">
    <location>
        <begin position="61"/>
        <end position="82"/>
    </location>
</feature>
<protein>
    <submittedName>
        <fullName evidence="2">Uncharacterized protein</fullName>
    </submittedName>
</protein>
<dbReference type="RefSeq" id="WP_003320906.1">
    <property type="nucleotide sequence ID" value="NZ_ALPT02000092.1"/>
</dbReference>